<dbReference type="Pfam" id="PF00593">
    <property type="entry name" value="TonB_dep_Rec_b-barrel"/>
    <property type="match status" value="1"/>
</dbReference>
<dbReference type="InterPro" id="IPR013784">
    <property type="entry name" value="Carb-bd-like_fold"/>
</dbReference>
<dbReference type="InterPro" id="IPR036942">
    <property type="entry name" value="Beta-barrel_TonB_sf"/>
</dbReference>
<dbReference type="KEGG" id="tpx:Turpa_0221"/>
<dbReference type="InterPro" id="IPR012910">
    <property type="entry name" value="Plug_dom"/>
</dbReference>
<dbReference type="GO" id="GO:0009279">
    <property type="term" value="C:cell outer membrane"/>
    <property type="evidence" value="ECO:0007669"/>
    <property type="project" value="UniProtKB-SubCell"/>
</dbReference>
<evidence type="ECO:0000313" key="13">
    <source>
        <dbReference type="Proteomes" id="UP000006048"/>
    </source>
</evidence>
<evidence type="ECO:0000256" key="9">
    <source>
        <dbReference type="RuleBase" id="RU003357"/>
    </source>
</evidence>
<feature type="domain" description="TonB-dependent receptor plug" evidence="11">
    <location>
        <begin position="160"/>
        <end position="249"/>
    </location>
</feature>
<dbReference type="InterPro" id="IPR037066">
    <property type="entry name" value="Plug_dom_sf"/>
</dbReference>
<evidence type="ECO:0000313" key="12">
    <source>
        <dbReference type="EMBL" id="AFM10881.1"/>
    </source>
</evidence>
<evidence type="ECO:0000256" key="8">
    <source>
        <dbReference type="PROSITE-ProRule" id="PRU01360"/>
    </source>
</evidence>
<dbReference type="SUPFAM" id="SSF49452">
    <property type="entry name" value="Starch-binding domain-like"/>
    <property type="match status" value="1"/>
</dbReference>
<gene>
    <name evidence="12" type="ordered locus">Turpa_0221</name>
</gene>
<name>I4B0S4_TURPD</name>
<reference evidence="12 13" key="1">
    <citation type="submission" date="2012-06" db="EMBL/GenBank/DDBJ databases">
        <title>The complete chromosome of genome of Turneriella parva DSM 21527.</title>
        <authorList>
            <consortium name="US DOE Joint Genome Institute (JGI-PGF)"/>
            <person name="Lucas S."/>
            <person name="Han J."/>
            <person name="Lapidus A."/>
            <person name="Bruce D."/>
            <person name="Goodwin L."/>
            <person name="Pitluck S."/>
            <person name="Peters L."/>
            <person name="Kyrpides N."/>
            <person name="Mavromatis K."/>
            <person name="Ivanova N."/>
            <person name="Mikhailova N."/>
            <person name="Chertkov O."/>
            <person name="Detter J.C."/>
            <person name="Tapia R."/>
            <person name="Han C."/>
            <person name="Land M."/>
            <person name="Hauser L."/>
            <person name="Markowitz V."/>
            <person name="Cheng J.-F."/>
            <person name="Hugenholtz P."/>
            <person name="Woyke T."/>
            <person name="Wu D."/>
            <person name="Gronow S."/>
            <person name="Wellnitz S."/>
            <person name="Brambilla E."/>
            <person name="Klenk H.-P."/>
            <person name="Eisen J.A."/>
        </authorList>
    </citation>
    <scope>NUCLEOTIDE SEQUENCE [LARGE SCALE GENOMIC DNA]</scope>
    <source>
        <strain evidence="13">ATCC BAA-1111 / DSM 21527 / NCTC 11395 / H</strain>
    </source>
</reference>
<dbReference type="HOGENOM" id="CLU_006935_0_0_12"/>
<comment type="subcellular location">
    <subcellularLocation>
        <location evidence="1 8">Cell outer membrane</location>
        <topology evidence="1 8">Multi-pass membrane protein</topology>
    </subcellularLocation>
</comment>
<dbReference type="Gene3D" id="2.170.130.10">
    <property type="entry name" value="TonB-dependent receptor, plug domain"/>
    <property type="match status" value="1"/>
</dbReference>
<dbReference type="STRING" id="869212.Turpa_0221"/>
<evidence type="ECO:0000259" key="10">
    <source>
        <dbReference type="Pfam" id="PF00593"/>
    </source>
</evidence>
<protein>
    <submittedName>
        <fullName evidence="12">TonB-dependent receptor</fullName>
    </submittedName>
</protein>
<keyword evidence="7 8" id="KW-0998">Cell outer membrane</keyword>
<dbReference type="Gene3D" id="2.60.40.1120">
    <property type="entry name" value="Carboxypeptidase-like, regulatory domain"/>
    <property type="match status" value="1"/>
</dbReference>
<keyword evidence="3 8" id="KW-1134">Transmembrane beta strand</keyword>
<keyword evidence="12" id="KW-0675">Receptor</keyword>
<evidence type="ECO:0000256" key="1">
    <source>
        <dbReference type="ARBA" id="ARBA00004571"/>
    </source>
</evidence>
<evidence type="ECO:0000256" key="5">
    <source>
        <dbReference type="ARBA" id="ARBA00023077"/>
    </source>
</evidence>
<proteinExistence type="inferred from homology"/>
<dbReference type="PANTHER" id="PTHR40980:SF5">
    <property type="entry name" value="TONB-DEPENDENT RECEPTOR"/>
    <property type="match status" value="1"/>
</dbReference>
<evidence type="ECO:0000259" key="11">
    <source>
        <dbReference type="Pfam" id="PF07715"/>
    </source>
</evidence>
<keyword evidence="5 9" id="KW-0798">TonB box</keyword>
<dbReference type="InterPro" id="IPR039426">
    <property type="entry name" value="TonB-dep_rcpt-like"/>
</dbReference>
<dbReference type="AlphaFoldDB" id="I4B0S4"/>
<sequence length="944" mass="103031">MNQSPKKQGNLSRTATRTARGLIPLMLLVSISGIGAQRKGAKPAAAPAAVATSGATGTIRGRVLDSANGEAMIGVTAVIKELGVYGITDIDGNYVITNVPVGEQTVTYQITGYQPSATKVTVGTGKAAVANVTLNYKVSSEVVVTAKRVDNTAASLLSKQKKAAAAQDAISAEQISKSPDSDASDAAKRVTGVSIVGGGQFVFIRGMSERYSMVQVNGSQVPSPIPTRRVVPLDIFPVSLLDNVTIIKSYLPELPGEFGGGVININTKDYPDEREAKVGLSFGMNSITTFQPFGTYKGGSLDALGYDDGGRALPASVVNNKISPFSFGEGFTNAERIEFAKKFSNVWSRQDISGRPAGKIEASFGKTYEIDETRKLGFLVSGFFQESSQTEKGTFKRYLADKSVAADYKYEDFSYSTLKSAQISTAFASSKQSKFKLNSFYTHKSTDTTRQNKGQYDFSNQGTKTILSFQESSLIFNQLAGEHRLGFLDSEINWFGTVALAGRDTPDTRVTRYGIDGQFQQTRNMTRYFNKHNEQVYQAGASWSIPFEQWSGLKSKFTLGADGSYRNRETISRRFTHDLTNTAIDLTQTAEQIFLTGAPMMSEVTGTSEAEGFDAYNAKLAIGAGYTQFDVPLIPRVRLVTGVRAESWEQTSESFNIFARNQKVNAALKSTNFMPAANLIYTPIDDLNIRFGASQTLNRPDFIEASNFRVFDDLVTGALIKGNPNLSAATINNYDTRIEWFPAVGEIIAISGFYKDIRNPIEATVGALADDLQFTYVNQSRAKLLGAEFEVRKKLGFITSYIEEFSALFNATYVTSEITVNPNLTTAETNPNRPLQGQSPWLLNAGLYYDREKSGTSVAVLYNIFGRRIAQVGVNGLPNTYEETYGTLDMIGKQKLGEKMDLKVSVGNILNPLIEVSQGSGSERQEIQTYRRGVNISFGLTYKL</sequence>
<dbReference type="PANTHER" id="PTHR40980">
    <property type="entry name" value="PLUG DOMAIN-CONTAINING PROTEIN"/>
    <property type="match status" value="1"/>
</dbReference>
<dbReference type="RefSeq" id="WP_014801402.1">
    <property type="nucleotide sequence ID" value="NC_018020.1"/>
</dbReference>
<comment type="similarity">
    <text evidence="8 9">Belongs to the TonB-dependent receptor family.</text>
</comment>
<dbReference type="Pfam" id="PF07715">
    <property type="entry name" value="Plug"/>
    <property type="match status" value="1"/>
</dbReference>
<dbReference type="OrthoDB" id="9768470at2"/>
<accession>I4B0S4</accession>
<feature type="domain" description="TonB-dependent receptor-like beta-barrel" evidence="10">
    <location>
        <begin position="441"/>
        <end position="908"/>
    </location>
</feature>
<evidence type="ECO:0000256" key="7">
    <source>
        <dbReference type="ARBA" id="ARBA00023237"/>
    </source>
</evidence>
<dbReference type="Proteomes" id="UP000006048">
    <property type="component" value="Chromosome"/>
</dbReference>
<dbReference type="EMBL" id="CP002959">
    <property type="protein sequence ID" value="AFM10881.1"/>
    <property type="molecule type" value="Genomic_DNA"/>
</dbReference>
<dbReference type="Gene3D" id="2.40.170.20">
    <property type="entry name" value="TonB-dependent receptor, beta-barrel domain"/>
    <property type="match status" value="1"/>
</dbReference>
<dbReference type="GO" id="GO:0030246">
    <property type="term" value="F:carbohydrate binding"/>
    <property type="evidence" value="ECO:0007669"/>
    <property type="project" value="InterPro"/>
</dbReference>
<dbReference type="PROSITE" id="PS52016">
    <property type="entry name" value="TONB_DEPENDENT_REC_3"/>
    <property type="match status" value="1"/>
</dbReference>
<dbReference type="SUPFAM" id="SSF56935">
    <property type="entry name" value="Porins"/>
    <property type="match status" value="1"/>
</dbReference>
<evidence type="ECO:0000256" key="2">
    <source>
        <dbReference type="ARBA" id="ARBA00022448"/>
    </source>
</evidence>
<evidence type="ECO:0000256" key="4">
    <source>
        <dbReference type="ARBA" id="ARBA00022692"/>
    </source>
</evidence>
<evidence type="ECO:0000256" key="6">
    <source>
        <dbReference type="ARBA" id="ARBA00023136"/>
    </source>
</evidence>
<keyword evidence="4 8" id="KW-0812">Transmembrane</keyword>
<keyword evidence="2 8" id="KW-0813">Transport</keyword>
<dbReference type="PATRIC" id="fig|869212.3.peg.182"/>
<dbReference type="InterPro" id="IPR000531">
    <property type="entry name" value="Beta-barrel_TonB"/>
</dbReference>
<keyword evidence="13" id="KW-1185">Reference proteome</keyword>
<evidence type="ECO:0000256" key="3">
    <source>
        <dbReference type="ARBA" id="ARBA00022452"/>
    </source>
</evidence>
<organism evidence="12 13">
    <name type="scientific">Turneriella parva (strain ATCC BAA-1111 / DSM 21527 / NCTC 11395 / H)</name>
    <name type="common">Leptospira parva</name>
    <dbReference type="NCBI Taxonomy" id="869212"/>
    <lineage>
        <taxon>Bacteria</taxon>
        <taxon>Pseudomonadati</taxon>
        <taxon>Spirochaetota</taxon>
        <taxon>Spirochaetia</taxon>
        <taxon>Leptospirales</taxon>
        <taxon>Leptospiraceae</taxon>
        <taxon>Turneriella</taxon>
    </lineage>
</organism>
<dbReference type="Pfam" id="PF13715">
    <property type="entry name" value="CarbopepD_reg_2"/>
    <property type="match status" value="1"/>
</dbReference>
<keyword evidence="6 8" id="KW-0472">Membrane</keyword>